<proteinExistence type="predicted"/>
<dbReference type="KEGG" id="aaa:Acav_4155"/>
<accession>F0Q5W3</accession>
<dbReference type="OrthoDB" id="6003542at2"/>
<dbReference type="Proteomes" id="UP000002482">
    <property type="component" value="Chromosome"/>
</dbReference>
<organism evidence="2 3">
    <name type="scientific">Paracidovorax avenae (strain ATCC 19860 / DSM 7227 / CCUG 15838 / JCM 20985 / LMG 2117 / NCPPB 1011)</name>
    <name type="common">Acidovorax avenae</name>
    <dbReference type="NCBI Taxonomy" id="643561"/>
    <lineage>
        <taxon>Bacteria</taxon>
        <taxon>Pseudomonadati</taxon>
        <taxon>Pseudomonadota</taxon>
        <taxon>Betaproteobacteria</taxon>
        <taxon>Burkholderiales</taxon>
        <taxon>Comamonadaceae</taxon>
        <taxon>Paracidovorax</taxon>
    </lineage>
</organism>
<feature type="region of interest" description="Disordered" evidence="1">
    <location>
        <begin position="14"/>
        <end position="42"/>
    </location>
</feature>
<dbReference type="HOGENOM" id="CLU_996140_0_0_4"/>
<evidence type="ECO:0000256" key="1">
    <source>
        <dbReference type="SAM" id="MobiDB-lite"/>
    </source>
</evidence>
<dbReference type="RefSeq" id="WP_013596517.1">
    <property type="nucleotide sequence ID" value="NC_015138.1"/>
</dbReference>
<dbReference type="EMBL" id="CP002521">
    <property type="protein sequence ID" value="ADX48044.1"/>
    <property type="molecule type" value="Genomic_DNA"/>
</dbReference>
<dbReference type="GeneID" id="34239090"/>
<name>F0Q5W3_PARA1</name>
<keyword evidence="3" id="KW-1185">Reference proteome</keyword>
<evidence type="ECO:0000313" key="3">
    <source>
        <dbReference type="Proteomes" id="UP000002482"/>
    </source>
</evidence>
<reference evidence="2" key="1">
    <citation type="submission" date="2011-02" db="EMBL/GenBank/DDBJ databases">
        <title>Complete sequence of Acidovorax avenae subsp. avenae ATCC 19860.</title>
        <authorList>
            <consortium name="US DOE Joint Genome Institute"/>
            <person name="Lucas S."/>
            <person name="Copeland A."/>
            <person name="Lapidus A."/>
            <person name="Cheng J.-F."/>
            <person name="Goodwin L."/>
            <person name="Pitluck S."/>
            <person name="Chertkov O."/>
            <person name="Held B."/>
            <person name="Detter J.C."/>
            <person name="Han C."/>
            <person name="Tapia R."/>
            <person name="Land M."/>
            <person name="Hauser L."/>
            <person name="Kyrpides N."/>
            <person name="Ivanova N."/>
            <person name="Ovchinnikova G."/>
            <person name="Pagani I."/>
            <person name="Gordon S."/>
            <person name="Woyke T."/>
        </authorList>
    </citation>
    <scope>NUCLEOTIDE SEQUENCE</scope>
    <source>
        <strain evidence="2">ATCC 19860</strain>
    </source>
</reference>
<dbReference type="AlphaFoldDB" id="F0Q5W3"/>
<sequence>MLWQLMHAESGRVGAGLQPPAQALSQRKSAAAPGPEGGAHGERLRKSAADLHAVDTAAAQAFQRWARGLQDQAAILEQPLAQADLELVDAVVAEALRSTAFRQTFTNFLVEHAPVDLHLDGSPRDEGFQRIAGDARTAYARMLEHRIMGSLGQDEALHLLLDALRDPRLGLSRHTLLHERPPTGGPERIWPPLRAYVVLHDPAGSAAQEEAADLAAGAFVQAQQGRIDEAAAIAQSEAAQAHANGVTDQRARALLEDWGFGPAPAADGAHPPLRASAGT</sequence>
<protein>
    <submittedName>
        <fullName evidence="2">HpaF protein</fullName>
    </submittedName>
</protein>
<evidence type="ECO:0000313" key="2">
    <source>
        <dbReference type="EMBL" id="ADX48044.1"/>
    </source>
</evidence>
<gene>
    <name evidence="2" type="ordered locus">Acav_4155</name>
</gene>